<feature type="transmembrane region" description="Helical" evidence="6">
    <location>
        <begin position="20"/>
        <end position="40"/>
    </location>
</feature>
<feature type="transmembrane region" description="Helical" evidence="6">
    <location>
        <begin position="175"/>
        <end position="194"/>
    </location>
</feature>
<dbReference type="PANTHER" id="PTHR30177">
    <property type="entry name" value="GLYCINE BETAINE/L-PROLINE TRANSPORT SYSTEM PERMEASE PROTEIN PROW"/>
    <property type="match status" value="1"/>
</dbReference>
<feature type="transmembrane region" description="Helical" evidence="6">
    <location>
        <begin position="76"/>
        <end position="94"/>
    </location>
</feature>
<reference evidence="8 9" key="1">
    <citation type="journal article" date="2015" name="Genome Announc.">
        <title>Expanding the biotechnology potential of lactobacilli through comparative genomics of 213 strains and associated genera.</title>
        <authorList>
            <person name="Sun Z."/>
            <person name="Harris H.M."/>
            <person name="McCann A."/>
            <person name="Guo C."/>
            <person name="Argimon S."/>
            <person name="Zhang W."/>
            <person name="Yang X."/>
            <person name="Jeffery I.B."/>
            <person name="Cooney J.C."/>
            <person name="Kagawa T.F."/>
            <person name="Liu W."/>
            <person name="Song Y."/>
            <person name="Salvetti E."/>
            <person name="Wrobel A."/>
            <person name="Rasinkangas P."/>
            <person name="Parkhill J."/>
            <person name="Rea M.C."/>
            <person name="O'Sullivan O."/>
            <person name="Ritari J."/>
            <person name="Douillard F.P."/>
            <person name="Paul Ross R."/>
            <person name="Yang R."/>
            <person name="Briner A.E."/>
            <person name="Felis G.E."/>
            <person name="de Vos W.M."/>
            <person name="Barrangou R."/>
            <person name="Klaenhammer T.R."/>
            <person name="Caufield P.W."/>
            <person name="Cui Y."/>
            <person name="Zhang H."/>
            <person name="O'Toole P.W."/>
        </authorList>
    </citation>
    <scope>NUCLEOTIDE SEQUENCE [LARGE SCALE GENOMIC DNA]</scope>
    <source>
        <strain evidence="8 9">DSM 20405</strain>
    </source>
</reference>
<evidence type="ECO:0000256" key="6">
    <source>
        <dbReference type="RuleBase" id="RU363032"/>
    </source>
</evidence>
<comment type="subcellular location">
    <subcellularLocation>
        <location evidence="6">Cell membrane</location>
        <topology evidence="6">Multi-pass membrane protein</topology>
    </subcellularLocation>
    <subcellularLocation>
        <location evidence="1">Membrane</location>
        <topology evidence="1">Multi-pass membrane protein</topology>
    </subcellularLocation>
</comment>
<feature type="transmembrane region" description="Helical" evidence="6">
    <location>
        <begin position="49"/>
        <end position="70"/>
    </location>
</feature>
<dbReference type="GO" id="GO:0005886">
    <property type="term" value="C:plasma membrane"/>
    <property type="evidence" value="ECO:0007669"/>
    <property type="project" value="UniProtKB-SubCell"/>
</dbReference>
<evidence type="ECO:0000313" key="9">
    <source>
        <dbReference type="Proteomes" id="UP000051841"/>
    </source>
</evidence>
<dbReference type="InterPro" id="IPR035906">
    <property type="entry name" value="MetI-like_sf"/>
</dbReference>
<evidence type="ECO:0000256" key="3">
    <source>
        <dbReference type="ARBA" id="ARBA00022692"/>
    </source>
</evidence>
<protein>
    <submittedName>
        <fullName evidence="8">Binding-protein-dependent transport systems inner membrane component</fullName>
    </submittedName>
</protein>
<dbReference type="EMBL" id="JQBL01000012">
    <property type="protein sequence ID" value="KRN50224.1"/>
    <property type="molecule type" value="Genomic_DNA"/>
</dbReference>
<proteinExistence type="inferred from homology"/>
<dbReference type="Proteomes" id="UP000051841">
    <property type="component" value="Unassembled WGS sequence"/>
</dbReference>
<evidence type="ECO:0000313" key="8">
    <source>
        <dbReference type="EMBL" id="KRN50224.1"/>
    </source>
</evidence>
<evidence type="ECO:0000259" key="7">
    <source>
        <dbReference type="PROSITE" id="PS50928"/>
    </source>
</evidence>
<comment type="similarity">
    <text evidence="6">Belongs to the binding-protein-dependent transport system permease family.</text>
</comment>
<keyword evidence="5 6" id="KW-0472">Membrane</keyword>
<organism evidence="8 9">
    <name type="scientific">Kandleria vitulina DSM 20405</name>
    <dbReference type="NCBI Taxonomy" id="1410657"/>
    <lineage>
        <taxon>Bacteria</taxon>
        <taxon>Bacillati</taxon>
        <taxon>Bacillota</taxon>
        <taxon>Erysipelotrichia</taxon>
        <taxon>Erysipelotrichales</taxon>
        <taxon>Coprobacillaceae</taxon>
        <taxon>Kandleria</taxon>
    </lineage>
</organism>
<keyword evidence="2 6" id="KW-0813">Transport</keyword>
<dbReference type="RefSeq" id="WP_031589156.1">
    <property type="nucleotide sequence ID" value="NZ_JNKN01000013.1"/>
</dbReference>
<dbReference type="AlphaFoldDB" id="A0A0R2HB61"/>
<keyword evidence="3 6" id="KW-0812">Transmembrane</keyword>
<dbReference type="InterPro" id="IPR051204">
    <property type="entry name" value="ABC_transp_perm/SBD"/>
</dbReference>
<feature type="domain" description="ABC transmembrane type-1" evidence="7">
    <location>
        <begin position="15"/>
        <end position="194"/>
    </location>
</feature>
<dbReference type="GO" id="GO:0055085">
    <property type="term" value="P:transmembrane transport"/>
    <property type="evidence" value="ECO:0007669"/>
    <property type="project" value="InterPro"/>
</dbReference>
<comment type="caution">
    <text evidence="8">The sequence shown here is derived from an EMBL/GenBank/DDBJ whole genome shotgun (WGS) entry which is preliminary data.</text>
</comment>
<gene>
    <name evidence="8" type="ORF">IV49_GL000354</name>
</gene>
<dbReference type="PROSITE" id="PS50928">
    <property type="entry name" value="ABC_TM1"/>
    <property type="match status" value="1"/>
</dbReference>
<dbReference type="GO" id="GO:0031460">
    <property type="term" value="P:glycine betaine transport"/>
    <property type="evidence" value="ECO:0007669"/>
    <property type="project" value="TreeGrafter"/>
</dbReference>
<feature type="transmembrane region" description="Helical" evidence="6">
    <location>
        <begin position="125"/>
        <end position="155"/>
    </location>
</feature>
<keyword evidence="4 6" id="KW-1133">Transmembrane helix</keyword>
<dbReference type="Gene3D" id="1.10.3720.10">
    <property type="entry name" value="MetI-like"/>
    <property type="match status" value="1"/>
</dbReference>
<dbReference type="CDD" id="cd06261">
    <property type="entry name" value="TM_PBP2"/>
    <property type="match status" value="1"/>
</dbReference>
<dbReference type="PANTHER" id="PTHR30177:SF4">
    <property type="entry name" value="OSMOPROTECTANT IMPORT PERMEASE PROTEIN OSMW"/>
    <property type="match status" value="1"/>
</dbReference>
<name>A0A0R2HB61_9FIRM</name>
<dbReference type="Pfam" id="PF00528">
    <property type="entry name" value="BPD_transp_1"/>
    <property type="match status" value="1"/>
</dbReference>
<accession>A0A0R2HB61</accession>
<keyword evidence="9" id="KW-1185">Reference proteome</keyword>
<dbReference type="PATRIC" id="fig|1410657.5.peg.375"/>
<evidence type="ECO:0000256" key="5">
    <source>
        <dbReference type="ARBA" id="ARBA00023136"/>
    </source>
</evidence>
<evidence type="ECO:0000256" key="1">
    <source>
        <dbReference type="ARBA" id="ARBA00004141"/>
    </source>
</evidence>
<dbReference type="SUPFAM" id="SSF161098">
    <property type="entry name" value="MetI-like"/>
    <property type="match status" value="1"/>
</dbReference>
<dbReference type="InterPro" id="IPR000515">
    <property type="entry name" value="MetI-like"/>
</dbReference>
<evidence type="ECO:0000256" key="4">
    <source>
        <dbReference type="ARBA" id="ARBA00022989"/>
    </source>
</evidence>
<sequence>MEYFTQYGGEYIRLVIEHLQISLLAIIVSIIIGIVLGIVATRFNKTEKILLFLASNLRIIPSLAVLIFLVPYLGTGLMPTLVALVLLGIPPVLLNTIKGINNVPEYVVEAALGMGYDKRTLFRKIVFPLALPVIFNGIQITTTEVIASTTLAAYIGAGGLGELIMSGVGLMRFDYLWIGGLSVSAISLMAMLMLTGIRRFLRKYEV</sequence>
<evidence type="ECO:0000256" key="2">
    <source>
        <dbReference type="ARBA" id="ARBA00022448"/>
    </source>
</evidence>